<dbReference type="InterPro" id="IPR029787">
    <property type="entry name" value="Nucleotide_cyclase"/>
</dbReference>
<dbReference type="NCBIfam" id="TIGR00229">
    <property type="entry name" value="sensory_box"/>
    <property type="match status" value="1"/>
</dbReference>
<dbReference type="InterPro" id="IPR016132">
    <property type="entry name" value="Phyto_chromo_attachment"/>
</dbReference>
<dbReference type="OrthoDB" id="453368at2"/>
<dbReference type="GO" id="GO:1902201">
    <property type="term" value="P:negative regulation of bacterial-type flagellum-dependent cell motility"/>
    <property type="evidence" value="ECO:0007669"/>
    <property type="project" value="TreeGrafter"/>
</dbReference>
<dbReference type="SUPFAM" id="SSF55073">
    <property type="entry name" value="Nucleotide cyclase"/>
    <property type="match status" value="1"/>
</dbReference>
<dbReference type="GO" id="GO:0043709">
    <property type="term" value="P:cell adhesion involved in single-species biofilm formation"/>
    <property type="evidence" value="ECO:0007669"/>
    <property type="project" value="TreeGrafter"/>
</dbReference>
<dbReference type="PANTHER" id="PTHR45138:SF9">
    <property type="entry name" value="DIGUANYLATE CYCLASE DGCM-RELATED"/>
    <property type="match status" value="1"/>
</dbReference>
<dbReference type="InterPro" id="IPR000160">
    <property type="entry name" value="GGDEF_dom"/>
</dbReference>
<dbReference type="InterPro" id="IPR050469">
    <property type="entry name" value="Diguanylate_Cyclase"/>
</dbReference>
<dbReference type="PROSITE" id="PS50046">
    <property type="entry name" value="PHYTOCHROME_2"/>
    <property type="match status" value="1"/>
</dbReference>
<keyword evidence="1" id="KW-0175">Coiled coil</keyword>
<dbReference type="Pfam" id="PF00990">
    <property type="entry name" value="GGDEF"/>
    <property type="match status" value="1"/>
</dbReference>
<dbReference type="Gene3D" id="3.30.450.40">
    <property type="match status" value="1"/>
</dbReference>
<dbReference type="InterPro" id="IPR029016">
    <property type="entry name" value="GAF-like_dom_sf"/>
</dbReference>
<reference evidence="5" key="1">
    <citation type="submission" date="2019-10" db="EMBL/GenBank/DDBJ databases">
        <authorList>
            <consortium name="Genoscope - CEA"/>
            <person name="William W."/>
        </authorList>
    </citation>
    <scope>NUCLEOTIDE SEQUENCE [LARGE SCALE GENOMIC DNA]</scope>
    <source>
        <strain evidence="5">BBR_PRJEB10994</strain>
    </source>
</reference>
<dbReference type="CDD" id="cd01949">
    <property type="entry name" value="GGDEF"/>
    <property type="match status" value="1"/>
</dbReference>
<evidence type="ECO:0000256" key="1">
    <source>
        <dbReference type="SAM" id="Coils"/>
    </source>
</evidence>
<dbReference type="SMART" id="SM00065">
    <property type="entry name" value="GAF"/>
    <property type="match status" value="1"/>
</dbReference>
<feature type="domain" description="GGDEF" evidence="4">
    <location>
        <begin position="487"/>
        <end position="624"/>
    </location>
</feature>
<dbReference type="SMART" id="SM00091">
    <property type="entry name" value="PAS"/>
    <property type="match status" value="1"/>
</dbReference>
<dbReference type="PROSITE" id="PS50887">
    <property type="entry name" value="GGDEF"/>
    <property type="match status" value="1"/>
</dbReference>
<keyword evidence="6" id="KW-1185">Reference proteome</keyword>
<dbReference type="InterPro" id="IPR035965">
    <property type="entry name" value="PAS-like_dom_sf"/>
</dbReference>
<feature type="coiled-coil region" evidence="1">
    <location>
        <begin position="426"/>
        <end position="459"/>
    </location>
</feature>
<sequence>MNNLLKKILAPKKIEYLTINLELVIVESSWGVARFADSPELLQLGEDVCIAFPEFIGLEETFKKILLNQINQFELKGISRTITQEHIIYFDIYVLKNPDDSRETEELLIVFEDTTEWILKEQKITQVAKEYGLALSALEKTKIYLDKIINSMTNILIVTDDQGMIKIINQATSVLLKYSEAELIQQSILTIFKDNQLKNYNQVNQFLLSSDLLMPVEVICQTKIGTNFPASFSCAALNFDPNDSQEFVWMGQDMTEQKKVEFKLHQQAEHDRILKTITQHIHQSLSLQETLETTVNEVRTFLKADRVLIYRFYSLEEGKIIAESLTNSWISSIDNMIFSPDFNSLLLSYFEGGKIDAIDDIYKISNSKYLDYLVQLKVKSSLIVPIIIYDSSVSTQSNTSNQLWGLLIAHQCQQPRHWEVGEINLLEELALQIAIALQQAELYQQLQILNQELEQLAIEDGLTKLANRRQFDRVLEHEWNRARREGIPLCLFLVDIDYFKQYNDHYGHLAGDVCLQQVAQVLQNVIQRNTDLVARYGGEEFAIILPNTDINGCVHLAEKVRKAVEDLELQHLKSQVSNYITISIGVAGLIPVESLTPEMLIVQADQALYKAKKTGRNSVFIATQ</sequence>
<dbReference type="InterPro" id="IPR003018">
    <property type="entry name" value="GAF"/>
</dbReference>
<evidence type="ECO:0000259" key="3">
    <source>
        <dbReference type="PROSITE" id="PS50112"/>
    </source>
</evidence>
<evidence type="ECO:0000313" key="5">
    <source>
        <dbReference type="EMBL" id="VXD13107.1"/>
    </source>
</evidence>
<feature type="domain" description="Phytochrome chromophore attachment site" evidence="2">
    <location>
        <begin position="286"/>
        <end position="432"/>
    </location>
</feature>
<dbReference type="GO" id="GO:0052621">
    <property type="term" value="F:diguanylate cyclase activity"/>
    <property type="evidence" value="ECO:0007669"/>
    <property type="project" value="TreeGrafter"/>
</dbReference>
<dbReference type="FunFam" id="3.30.70.270:FF:000001">
    <property type="entry name" value="Diguanylate cyclase domain protein"/>
    <property type="match status" value="1"/>
</dbReference>
<dbReference type="CDD" id="cd00130">
    <property type="entry name" value="PAS"/>
    <property type="match status" value="1"/>
</dbReference>
<dbReference type="SUPFAM" id="SSF55781">
    <property type="entry name" value="GAF domain-like"/>
    <property type="match status" value="1"/>
</dbReference>
<evidence type="ECO:0000313" key="6">
    <source>
        <dbReference type="Proteomes" id="UP000182190"/>
    </source>
</evidence>
<dbReference type="Gene3D" id="3.30.70.270">
    <property type="match status" value="1"/>
</dbReference>
<proteinExistence type="predicted"/>
<dbReference type="InterPro" id="IPR043128">
    <property type="entry name" value="Rev_trsase/Diguanyl_cyclase"/>
</dbReference>
<dbReference type="PROSITE" id="PS50112">
    <property type="entry name" value="PAS"/>
    <property type="match status" value="1"/>
</dbReference>
<feature type="domain" description="PAS" evidence="3">
    <location>
        <begin position="141"/>
        <end position="211"/>
    </location>
</feature>
<evidence type="ECO:0000259" key="4">
    <source>
        <dbReference type="PROSITE" id="PS50887"/>
    </source>
</evidence>
<evidence type="ECO:0000259" key="2">
    <source>
        <dbReference type="PROSITE" id="PS50046"/>
    </source>
</evidence>
<organism evidence="5 6">
    <name type="scientific">Planktothrix paucivesiculata PCC 9631</name>
    <dbReference type="NCBI Taxonomy" id="671071"/>
    <lineage>
        <taxon>Bacteria</taxon>
        <taxon>Bacillati</taxon>
        <taxon>Cyanobacteriota</taxon>
        <taxon>Cyanophyceae</taxon>
        <taxon>Oscillatoriophycideae</taxon>
        <taxon>Oscillatoriales</taxon>
        <taxon>Microcoleaceae</taxon>
        <taxon>Planktothrix</taxon>
    </lineage>
</organism>
<dbReference type="Pfam" id="PF13426">
    <property type="entry name" value="PAS_9"/>
    <property type="match status" value="1"/>
</dbReference>
<dbReference type="Pfam" id="PF01590">
    <property type="entry name" value="GAF"/>
    <property type="match status" value="1"/>
</dbReference>
<accession>A0A7Z9BNC9</accession>
<dbReference type="Gene3D" id="3.30.450.20">
    <property type="entry name" value="PAS domain"/>
    <property type="match status" value="1"/>
</dbReference>
<dbReference type="RefSeq" id="WP_083624138.1">
    <property type="nucleotide sequence ID" value="NZ_LR735026.1"/>
</dbReference>
<dbReference type="GO" id="GO:0005886">
    <property type="term" value="C:plasma membrane"/>
    <property type="evidence" value="ECO:0007669"/>
    <property type="project" value="TreeGrafter"/>
</dbReference>
<gene>
    <name evidence="5" type="ORF">PL9631_1060314</name>
</gene>
<dbReference type="SMART" id="SM00267">
    <property type="entry name" value="GGDEF"/>
    <property type="match status" value="1"/>
</dbReference>
<dbReference type="PANTHER" id="PTHR45138">
    <property type="entry name" value="REGULATORY COMPONENTS OF SENSORY TRANSDUCTION SYSTEM"/>
    <property type="match status" value="1"/>
</dbReference>
<name>A0A7Z9BNC9_9CYAN</name>
<dbReference type="SUPFAM" id="SSF55785">
    <property type="entry name" value="PYP-like sensor domain (PAS domain)"/>
    <property type="match status" value="1"/>
</dbReference>
<comment type="caution">
    <text evidence="5">The sequence shown here is derived from an EMBL/GenBank/DDBJ whole genome shotgun (WGS) entry which is preliminary data.</text>
</comment>
<dbReference type="InterPro" id="IPR000014">
    <property type="entry name" value="PAS"/>
</dbReference>
<dbReference type="EMBL" id="CZCS02000009">
    <property type="protein sequence ID" value="VXD13107.1"/>
    <property type="molecule type" value="Genomic_DNA"/>
</dbReference>
<dbReference type="Proteomes" id="UP000182190">
    <property type="component" value="Unassembled WGS sequence"/>
</dbReference>
<dbReference type="NCBIfam" id="TIGR00254">
    <property type="entry name" value="GGDEF"/>
    <property type="match status" value="1"/>
</dbReference>
<dbReference type="AlphaFoldDB" id="A0A7Z9BNC9"/>
<protein>
    <submittedName>
        <fullName evidence="5">Diguanylate cyclase/phosphodiesterase (GGDEF &amp; EAL domains) with Phytochrome (GAF) sensor</fullName>
    </submittedName>
</protein>